<keyword evidence="3" id="KW-1185">Reference proteome</keyword>
<protein>
    <submittedName>
        <fullName evidence="2">Uncharacterized protein</fullName>
    </submittedName>
</protein>
<proteinExistence type="predicted"/>
<accession>A0A6M4AU98</accession>
<dbReference type="EMBL" id="CP053015">
    <property type="protein sequence ID" value="QJQ32708.1"/>
    <property type="molecule type" value="Genomic_DNA"/>
</dbReference>
<dbReference type="RefSeq" id="WP_169946235.1">
    <property type="nucleotide sequence ID" value="NZ_CP053015.1"/>
</dbReference>
<feature type="transmembrane region" description="Helical" evidence="1">
    <location>
        <begin position="162"/>
        <end position="187"/>
    </location>
</feature>
<feature type="transmembrane region" description="Helical" evidence="1">
    <location>
        <begin position="23"/>
        <end position="43"/>
    </location>
</feature>
<organism evidence="2 3">
    <name type="scientific">Sphingomonas lacunae</name>
    <dbReference type="NCBI Taxonomy" id="2698828"/>
    <lineage>
        <taxon>Bacteria</taxon>
        <taxon>Pseudomonadati</taxon>
        <taxon>Pseudomonadota</taxon>
        <taxon>Alphaproteobacteria</taxon>
        <taxon>Sphingomonadales</taxon>
        <taxon>Sphingomonadaceae</taxon>
        <taxon>Sphingomonas</taxon>
    </lineage>
</organism>
<dbReference type="KEGG" id="slan:GV829_09840"/>
<reference evidence="2 3" key="1">
    <citation type="submission" date="2020-01" db="EMBL/GenBank/DDBJ databases">
        <title>Sphingomonas sp. strain CSW-10.</title>
        <authorList>
            <person name="Chen W.-M."/>
        </authorList>
    </citation>
    <scope>NUCLEOTIDE SEQUENCE [LARGE SCALE GENOMIC DNA]</scope>
    <source>
        <strain evidence="2 3">CSW-10</strain>
    </source>
</reference>
<dbReference type="AlphaFoldDB" id="A0A6M4AU98"/>
<evidence type="ECO:0000313" key="2">
    <source>
        <dbReference type="EMBL" id="QJQ32708.1"/>
    </source>
</evidence>
<evidence type="ECO:0000313" key="3">
    <source>
        <dbReference type="Proteomes" id="UP000503018"/>
    </source>
</evidence>
<feature type="transmembrane region" description="Helical" evidence="1">
    <location>
        <begin position="137"/>
        <end position="155"/>
    </location>
</feature>
<feature type="transmembrane region" description="Helical" evidence="1">
    <location>
        <begin position="76"/>
        <end position="101"/>
    </location>
</feature>
<sequence length="234" mass="25351">MFKPADVSNVARELIVSRSFRHALMLIIPYACVLVGLDVAAHYGDATGAALPVQFFMSQDRSFGEFLEYSLTTASAVIMLLLWLRTRTMLFLTSALLFLWMTLDNSVEIHERLGFVIGAWVPPVAGLPVAPHHLAETMVFGAVGLVWLAGMAVSLRRSDATAAIYGLIIILCIAGAALFGVVVDLLTSWGDHGLALLNILSFVEDEGEFAMTILAFAISVAIFDRERATPPQPA</sequence>
<dbReference type="Proteomes" id="UP000503018">
    <property type="component" value="Chromosome"/>
</dbReference>
<feature type="transmembrane region" description="Helical" evidence="1">
    <location>
        <begin position="207"/>
        <end position="223"/>
    </location>
</feature>
<gene>
    <name evidence="2" type="ORF">GV829_09840</name>
</gene>
<name>A0A6M4AU98_9SPHN</name>
<keyword evidence="1" id="KW-0472">Membrane</keyword>
<evidence type="ECO:0000256" key="1">
    <source>
        <dbReference type="SAM" id="Phobius"/>
    </source>
</evidence>
<keyword evidence="1" id="KW-1133">Transmembrane helix</keyword>
<keyword evidence="1" id="KW-0812">Transmembrane</keyword>